<dbReference type="Gene3D" id="3.20.20.10">
    <property type="entry name" value="Alanine racemase"/>
    <property type="match status" value="1"/>
</dbReference>
<dbReference type="InterPro" id="IPR001608">
    <property type="entry name" value="Ala_racemase_N"/>
</dbReference>
<protein>
    <recommendedName>
        <fullName evidence="6 7">Alanine racemase</fullName>
        <ecNumber evidence="3 7">5.1.1.1</ecNumber>
    </recommendedName>
</protein>
<evidence type="ECO:0000256" key="5">
    <source>
        <dbReference type="ARBA" id="ARBA00023235"/>
    </source>
</evidence>
<dbReference type="GO" id="GO:0030632">
    <property type="term" value="P:D-alanine biosynthetic process"/>
    <property type="evidence" value="ECO:0007669"/>
    <property type="project" value="UniProtKB-UniRule"/>
</dbReference>
<dbReference type="SUPFAM" id="SSF51419">
    <property type="entry name" value="PLP-binding barrel"/>
    <property type="match status" value="1"/>
</dbReference>
<evidence type="ECO:0000256" key="6">
    <source>
        <dbReference type="ARBA" id="ARBA00072221"/>
    </source>
</evidence>
<feature type="active site" description="Proton acceptor; specific for L-alanine" evidence="7">
    <location>
        <position position="274"/>
    </location>
</feature>
<dbReference type="AlphaFoldDB" id="A0A160P3T6"/>
<dbReference type="FunFam" id="2.40.37.10:FF:000015">
    <property type="entry name" value="Alanine racemase"/>
    <property type="match status" value="1"/>
</dbReference>
<evidence type="ECO:0000256" key="1">
    <source>
        <dbReference type="ARBA" id="ARBA00000316"/>
    </source>
</evidence>
<dbReference type="InterPro" id="IPR009006">
    <property type="entry name" value="Ala_racemase/Decarboxylase_C"/>
</dbReference>
<dbReference type="HAMAP" id="MF_01201">
    <property type="entry name" value="Ala_racemase"/>
    <property type="match status" value="1"/>
</dbReference>
<dbReference type="Proteomes" id="UP000217676">
    <property type="component" value="Chromosome"/>
</dbReference>
<dbReference type="InterPro" id="IPR020622">
    <property type="entry name" value="Ala_racemase_pyridoxalP-BS"/>
</dbReference>
<dbReference type="GO" id="GO:0009252">
    <property type="term" value="P:peptidoglycan biosynthetic process"/>
    <property type="evidence" value="ECO:0007669"/>
    <property type="project" value="TreeGrafter"/>
</dbReference>
<organism evidence="11 12">
    <name type="scientific">Streptomyces laurentii</name>
    <dbReference type="NCBI Taxonomy" id="39478"/>
    <lineage>
        <taxon>Bacteria</taxon>
        <taxon>Bacillati</taxon>
        <taxon>Actinomycetota</taxon>
        <taxon>Actinomycetes</taxon>
        <taxon>Kitasatosporales</taxon>
        <taxon>Streptomycetaceae</taxon>
        <taxon>Streptomyces</taxon>
    </lineage>
</organism>
<evidence type="ECO:0000256" key="8">
    <source>
        <dbReference type="PIRSR" id="PIRSR600821-50"/>
    </source>
</evidence>
<comment type="catalytic activity">
    <reaction evidence="1 7">
        <text>L-alanine = D-alanine</text>
        <dbReference type="Rhea" id="RHEA:20249"/>
        <dbReference type="ChEBI" id="CHEBI:57416"/>
        <dbReference type="ChEBI" id="CHEBI:57972"/>
        <dbReference type="EC" id="5.1.1.1"/>
    </reaction>
</comment>
<sequence>MNQTPLPCRARAEIDLEALRANVRTLRARVAPHVQLMAVVKADAYGHGAVRCAEAALAAGATWLGTATPHEALALRAAGLTEPRIMCWLWTPGDPWAEGIEAGLDMSVSGLWALAEVTAAARETGRRARIQLKADTGLGRNGCQPADWPELVTAALKAEAEGLVRVTGLWSHFACADEPGHPSIVAQLDTFRSMLGHAERAGIRPEVRHIANSPATLTLPEAHFDLVRPGIAMYGVSPDPAIGTSAGLGLRPVMSLKASVALVKQVPGGHGVSYGHHYVTPGPTTLGLVPLGYADGIPRHASQRGPVLVGDRVRTVAGRVAMDQFVVDLSGDEVEPGAEAVLFGPGDRGEPSAQDWADAADTIAYEIVTRIGARVPRVYVGE</sequence>
<evidence type="ECO:0000256" key="7">
    <source>
        <dbReference type="HAMAP-Rule" id="MF_01201"/>
    </source>
</evidence>
<dbReference type="CDD" id="cd00430">
    <property type="entry name" value="PLPDE_III_AR"/>
    <property type="match status" value="1"/>
</dbReference>
<proteinExistence type="inferred from homology"/>
<feature type="binding site" evidence="7 9">
    <location>
        <position position="322"/>
    </location>
    <ligand>
        <name>substrate</name>
    </ligand>
</feature>
<dbReference type="PANTHER" id="PTHR30511">
    <property type="entry name" value="ALANINE RACEMASE"/>
    <property type="match status" value="1"/>
</dbReference>
<keyword evidence="5 7" id="KW-0413">Isomerase</keyword>
<dbReference type="SUPFAM" id="SSF50621">
    <property type="entry name" value="Alanine racemase C-terminal domain-like"/>
    <property type="match status" value="1"/>
</dbReference>
<evidence type="ECO:0000256" key="3">
    <source>
        <dbReference type="ARBA" id="ARBA00013089"/>
    </source>
</evidence>
<dbReference type="Pfam" id="PF00842">
    <property type="entry name" value="Ala_racemase_C"/>
    <property type="match status" value="1"/>
</dbReference>
<evidence type="ECO:0000256" key="2">
    <source>
        <dbReference type="ARBA" id="ARBA00001933"/>
    </source>
</evidence>
<dbReference type="SMART" id="SM01005">
    <property type="entry name" value="Ala_racemase_C"/>
    <property type="match status" value="1"/>
</dbReference>
<evidence type="ECO:0000256" key="9">
    <source>
        <dbReference type="PIRSR" id="PIRSR600821-52"/>
    </source>
</evidence>
<dbReference type="EC" id="5.1.1.1" evidence="3 7"/>
<dbReference type="InterPro" id="IPR000821">
    <property type="entry name" value="Ala_racemase"/>
</dbReference>
<dbReference type="PROSITE" id="PS00395">
    <property type="entry name" value="ALANINE_RACEMASE"/>
    <property type="match status" value="1"/>
</dbReference>
<dbReference type="NCBIfam" id="TIGR00492">
    <property type="entry name" value="alr"/>
    <property type="match status" value="1"/>
</dbReference>
<gene>
    <name evidence="11" type="ORF">SLA_4601</name>
</gene>
<dbReference type="KEGG" id="slau:SLA_4601"/>
<evidence type="ECO:0000259" key="10">
    <source>
        <dbReference type="SMART" id="SM01005"/>
    </source>
</evidence>
<dbReference type="PRINTS" id="PR00992">
    <property type="entry name" value="ALARACEMASE"/>
</dbReference>
<feature type="binding site" evidence="7 9">
    <location>
        <position position="140"/>
    </location>
    <ligand>
        <name>substrate</name>
    </ligand>
</feature>
<comment type="function">
    <text evidence="7">Catalyzes the interconversion of L-alanine and D-alanine. May also act on other amino acids.</text>
</comment>
<dbReference type="Pfam" id="PF01168">
    <property type="entry name" value="Ala_racemase_N"/>
    <property type="match status" value="1"/>
</dbReference>
<dbReference type="GO" id="GO:0005829">
    <property type="term" value="C:cytosol"/>
    <property type="evidence" value="ECO:0007669"/>
    <property type="project" value="TreeGrafter"/>
</dbReference>
<feature type="active site" description="Proton acceptor; specific for D-alanine" evidence="7">
    <location>
        <position position="41"/>
    </location>
</feature>
<evidence type="ECO:0000313" key="11">
    <source>
        <dbReference type="EMBL" id="BAU85485.1"/>
    </source>
</evidence>
<dbReference type="GO" id="GO:0030170">
    <property type="term" value="F:pyridoxal phosphate binding"/>
    <property type="evidence" value="ECO:0007669"/>
    <property type="project" value="UniProtKB-UniRule"/>
</dbReference>
<keyword evidence="4 7" id="KW-0663">Pyridoxal phosphate</keyword>
<accession>A0A160P3T6</accession>
<feature type="modified residue" description="N6-(pyridoxal phosphate)lysine" evidence="7 8">
    <location>
        <position position="41"/>
    </location>
</feature>
<evidence type="ECO:0000256" key="4">
    <source>
        <dbReference type="ARBA" id="ARBA00022898"/>
    </source>
</evidence>
<comment type="cofactor">
    <cofactor evidence="2 7 8">
        <name>pyridoxal 5'-phosphate</name>
        <dbReference type="ChEBI" id="CHEBI:597326"/>
    </cofactor>
</comment>
<dbReference type="Gene3D" id="2.40.37.10">
    <property type="entry name" value="Lyase, Ornithine Decarboxylase, Chain A, domain 1"/>
    <property type="match status" value="1"/>
</dbReference>
<dbReference type="FunFam" id="3.20.20.10:FF:000002">
    <property type="entry name" value="Alanine racemase"/>
    <property type="match status" value="1"/>
</dbReference>
<evidence type="ECO:0000313" key="12">
    <source>
        <dbReference type="Proteomes" id="UP000217676"/>
    </source>
</evidence>
<comment type="pathway">
    <text evidence="7">Amino-acid biosynthesis; D-alanine biosynthesis; D-alanine from L-alanine: step 1/1.</text>
</comment>
<name>A0A160P3T6_STRLU</name>
<dbReference type="EMBL" id="AP017424">
    <property type="protein sequence ID" value="BAU85485.1"/>
    <property type="molecule type" value="Genomic_DNA"/>
</dbReference>
<dbReference type="PANTHER" id="PTHR30511:SF0">
    <property type="entry name" value="ALANINE RACEMASE, CATABOLIC-RELATED"/>
    <property type="match status" value="1"/>
</dbReference>
<comment type="similarity">
    <text evidence="7">Belongs to the alanine racemase family.</text>
</comment>
<dbReference type="GO" id="GO:0008784">
    <property type="term" value="F:alanine racemase activity"/>
    <property type="evidence" value="ECO:0007669"/>
    <property type="project" value="UniProtKB-UniRule"/>
</dbReference>
<keyword evidence="12" id="KW-1185">Reference proteome</keyword>
<reference evidence="11 12" key="1">
    <citation type="journal article" date="2016" name="Genome Announc.">
        <title>Complete Genome Sequence of Thiostrepton-Producing Streptomyces laurentii ATCC 31255.</title>
        <authorList>
            <person name="Doi K."/>
            <person name="Fujino Y."/>
            <person name="Nagayoshi Y."/>
            <person name="Ohshima T."/>
            <person name="Ogata S."/>
        </authorList>
    </citation>
    <scope>NUCLEOTIDE SEQUENCE [LARGE SCALE GENOMIC DNA]</scope>
    <source>
        <strain evidence="11 12">ATCC 31255</strain>
    </source>
</reference>
<dbReference type="InterPro" id="IPR029066">
    <property type="entry name" value="PLP-binding_barrel"/>
</dbReference>
<feature type="domain" description="Alanine racemase C-terminal" evidence="10">
    <location>
        <begin position="253"/>
        <end position="380"/>
    </location>
</feature>
<dbReference type="UniPathway" id="UPA00042">
    <property type="reaction ID" value="UER00497"/>
</dbReference>
<dbReference type="InterPro" id="IPR011079">
    <property type="entry name" value="Ala_racemase_C"/>
</dbReference>